<feature type="region of interest" description="Disordered" evidence="1">
    <location>
        <begin position="70"/>
        <end position="127"/>
    </location>
</feature>
<feature type="compositionally biased region" description="Gly residues" evidence="1">
    <location>
        <begin position="112"/>
        <end position="127"/>
    </location>
</feature>
<gene>
    <name evidence="3" type="ORF">AVDCRST_MAG36-2567</name>
</gene>
<organism evidence="3">
    <name type="scientific">uncultured Nocardioidaceae bacterium</name>
    <dbReference type="NCBI Taxonomy" id="253824"/>
    <lineage>
        <taxon>Bacteria</taxon>
        <taxon>Bacillati</taxon>
        <taxon>Actinomycetota</taxon>
        <taxon>Actinomycetes</taxon>
        <taxon>Propionibacteriales</taxon>
        <taxon>Nocardioidaceae</taxon>
        <taxon>environmental samples</taxon>
    </lineage>
</organism>
<feature type="domain" description="DUF8129" evidence="2">
    <location>
        <begin position="14"/>
        <end position="69"/>
    </location>
</feature>
<accession>A0A6J4MID1</accession>
<feature type="compositionally biased region" description="Basic and acidic residues" evidence="1">
    <location>
        <begin position="11"/>
        <end position="23"/>
    </location>
</feature>
<dbReference type="InterPro" id="IPR058442">
    <property type="entry name" value="DUF8129"/>
</dbReference>
<dbReference type="AlphaFoldDB" id="A0A6J4MID1"/>
<protein>
    <recommendedName>
        <fullName evidence="2">DUF8129 domain-containing protein</fullName>
    </recommendedName>
</protein>
<sequence length="127" mass="12861">MSGGTPGNSAPHHDELPLPDFDHLPLGSLEGRIRSLDADGLTALLDYERAHGNRLPVTLVLERRLEQVRGGAELSGGSPLAATPELQHAPASSGPAVVEAPESAPDKEGAPGPQGGSGNRVGAPGGQ</sequence>
<reference evidence="3" key="1">
    <citation type="submission" date="2020-02" db="EMBL/GenBank/DDBJ databases">
        <authorList>
            <person name="Meier V. D."/>
        </authorList>
    </citation>
    <scope>NUCLEOTIDE SEQUENCE</scope>
    <source>
        <strain evidence="3">AVDCRST_MAG36</strain>
    </source>
</reference>
<proteinExistence type="predicted"/>
<evidence type="ECO:0000256" key="1">
    <source>
        <dbReference type="SAM" id="MobiDB-lite"/>
    </source>
</evidence>
<dbReference type="EMBL" id="CADCUH010000169">
    <property type="protein sequence ID" value="CAA9360167.1"/>
    <property type="molecule type" value="Genomic_DNA"/>
</dbReference>
<evidence type="ECO:0000313" key="3">
    <source>
        <dbReference type="EMBL" id="CAA9360167.1"/>
    </source>
</evidence>
<evidence type="ECO:0000259" key="2">
    <source>
        <dbReference type="Pfam" id="PF26450"/>
    </source>
</evidence>
<name>A0A6J4MID1_9ACTN</name>
<dbReference type="Pfam" id="PF26450">
    <property type="entry name" value="DUF8129"/>
    <property type="match status" value="1"/>
</dbReference>
<feature type="region of interest" description="Disordered" evidence="1">
    <location>
        <begin position="1"/>
        <end position="27"/>
    </location>
</feature>